<organism evidence="1">
    <name type="scientific">human gut metagenome</name>
    <dbReference type="NCBI Taxonomy" id="408170"/>
    <lineage>
        <taxon>unclassified sequences</taxon>
        <taxon>metagenomes</taxon>
        <taxon>organismal metagenomes</taxon>
    </lineage>
</organism>
<protein>
    <submittedName>
        <fullName evidence="1">PhoH-like protein</fullName>
    </submittedName>
</protein>
<proteinExistence type="predicted"/>
<accession>K1UGU9</accession>
<evidence type="ECO:0000313" key="1">
    <source>
        <dbReference type="EMBL" id="EKC77505.1"/>
    </source>
</evidence>
<dbReference type="EMBL" id="AJWY01002735">
    <property type="protein sequence ID" value="EKC77505.1"/>
    <property type="molecule type" value="Genomic_DNA"/>
</dbReference>
<reference evidence="1" key="1">
    <citation type="journal article" date="2013" name="Environ. Microbiol.">
        <title>Microbiota from the distal guts of lean and obese adolescents exhibit partial functional redundancy besides clear differences in community structure.</title>
        <authorList>
            <person name="Ferrer M."/>
            <person name="Ruiz A."/>
            <person name="Lanza F."/>
            <person name="Haange S.B."/>
            <person name="Oberbach A."/>
            <person name="Till H."/>
            <person name="Bargiela R."/>
            <person name="Campoy C."/>
            <person name="Segura M.T."/>
            <person name="Richter M."/>
            <person name="von Bergen M."/>
            <person name="Seifert J."/>
            <person name="Suarez A."/>
        </authorList>
    </citation>
    <scope>NUCLEOTIDE SEQUENCE</scope>
</reference>
<name>K1UGU9_9ZZZZ</name>
<gene>
    <name evidence="1" type="ORF">LEA_04148</name>
</gene>
<dbReference type="AlphaFoldDB" id="K1UGU9"/>
<sequence length="44" mass="5002">MAQVYLTEKDVVRHRLVQQIVKAYERAAQPPKRAPQAKPETANA</sequence>
<comment type="caution">
    <text evidence="1">The sequence shown here is derived from an EMBL/GenBank/DDBJ whole genome shotgun (WGS) entry which is preliminary data.</text>
</comment>